<dbReference type="GO" id="GO:0051287">
    <property type="term" value="F:NAD binding"/>
    <property type="evidence" value="ECO:0007669"/>
    <property type="project" value="UniProtKB-UniRule"/>
</dbReference>
<name>A0A221KFB6_VITFI</name>
<accession>A0A221KFB6</accession>
<dbReference type="InterPro" id="IPR011537">
    <property type="entry name" value="NADH-UbQ_OxRdtase_suF"/>
</dbReference>
<dbReference type="FunFam" id="3.40.50.11540:FF:000001">
    <property type="entry name" value="NADH dehydrogenase [ubiquinone] flavoprotein 1, mitochondrial"/>
    <property type="match status" value="1"/>
</dbReference>
<evidence type="ECO:0000259" key="14">
    <source>
        <dbReference type="SMART" id="SM00928"/>
    </source>
</evidence>
<evidence type="ECO:0000256" key="2">
    <source>
        <dbReference type="ARBA" id="ARBA00001966"/>
    </source>
</evidence>
<dbReference type="Pfam" id="PF10589">
    <property type="entry name" value="NADH_4Fe-4S"/>
    <property type="match status" value="1"/>
</dbReference>
<reference evidence="15 16" key="1">
    <citation type="submission" date="2017-07" db="EMBL/GenBank/DDBJ databases">
        <title>Complete Genome Sequence of the cosmetic ferment Vitreoscilla filiformis (ATCC15551).</title>
        <authorList>
            <person name="Contreras S."/>
            <person name="Sagory-Zalkind P."/>
            <person name="Blanquart H."/>
            <person name="Iltis A."/>
            <person name="Morand S.C."/>
        </authorList>
    </citation>
    <scope>NUCLEOTIDE SEQUENCE [LARGE SCALE GENOMIC DNA]</scope>
    <source>
        <strain evidence="15 16">ATCC 15551</strain>
    </source>
</reference>
<dbReference type="RefSeq" id="WP_089416776.1">
    <property type="nucleotide sequence ID" value="NZ_CP022423.1"/>
</dbReference>
<dbReference type="Gene3D" id="3.10.20.600">
    <property type="match status" value="1"/>
</dbReference>
<protein>
    <recommendedName>
        <fullName evidence="13">NADH-quinone oxidoreductase subunit F</fullName>
        <ecNumber evidence="13">7.1.1.-</ecNumber>
    </recommendedName>
</protein>
<dbReference type="OrthoDB" id="9805533at2"/>
<dbReference type="InterPro" id="IPR001949">
    <property type="entry name" value="NADH-UbQ_OxRdtase_51kDa_CS"/>
</dbReference>
<dbReference type="GO" id="GO:0008137">
    <property type="term" value="F:NADH dehydrogenase (ubiquinone) activity"/>
    <property type="evidence" value="ECO:0007669"/>
    <property type="project" value="InterPro"/>
</dbReference>
<comment type="cofactor">
    <cofactor evidence="2 13">
        <name>[4Fe-4S] cluster</name>
        <dbReference type="ChEBI" id="CHEBI:49883"/>
    </cofactor>
</comment>
<dbReference type="GO" id="GO:0010181">
    <property type="term" value="F:FMN binding"/>
    <property type="evidence" value="ECO:0007669"/>
    <property type="project" value="InterPro"/>
</dbReference>
<dbReference type="SMART" id="SM00928">
    <property type="entry name" value="NADH_4Fe-4S"/>
    <property type="match status" value="1"/>
</dbReference>
<dbReference type="SUPFAM" id="SSF142984">
    <property type="entry name" value="Nqo1 middle domain-like"/>
    <property type="match status" value="1"/>
</dbReference>
<keyword evidence="6 13" id="KW-0288">FMN</keyword>
<keyword evidence="5 13" id="KW-0285">Flavoprotein</keyword>
<dbReference type="PROSITE" id="PS00645">
    <property type="entry name" value="COMPLEX1_51K_2"/>
    <property type="match status" value="1"/>
</dbReference>
<comment type="cofactor">
    <cofactor evidence="1 13">
        <name>FMN</name>
        <dbReference type="ChEBI" id="CHEBI:58210"/>
    </cofactor>
</comment>
<evidence type="ECO:0000256" key="13">
    <source>
        <dbReference type="RuleBase" id="RU364066"/>
    </source>
</evidence>
<evidence type="ECO:0000256" key="8">
    <source>
        <dbReference type="ARBA" id="ARBA00022967"/>
    </source>
</evidence>
<evidence type="ECO:0000256" key="3">
    <source>
        <dbReference type="ARBA" id="ARBA00007523"/>
    </source>
</evidence>
<evidence type="ECO:0000313" key="16">
    <source>
        <dbReference type="Proteomes" id="UP000199729"/>
    </source>
</evidence>
<keyword evidence="7 13" id="KW-0479">Metal-binding</keyword>
<dbReference type="EC" id="7.1.1.-" evidence="13"/>
<keyword evidence="10 13" id="KW-0411">Iron-sulfur</keyword>
<evidence type="ECO:0000256" key="7">
    <source>
        <dbReference type="ARBA" id="ARBA00022723"/>
    </source>
</evidence>
<dbReference type="Gene3D" id="6.10.250.1450">
    <property type="match status" value="1"/>
</dbReference>
<keyword evidence="8" id="KW-1278">Translocase</keyword>
<dbReference type="Pfam" id="PF10531">
    <property type="entry name" value="SLBB"/>
    <property type="match status" value="1"/>
</dbReference>
<dbReference type="KEGG" id="vff:VITFI_CDS1956"/>
<dbReference type="PANTHER" id="PTHR43578:SF3">
    <property type="entry name" value="NADH-QUINONE OXIDOREDUCTASE SUBUNIT F"/>
    <property type="match status" value="1"/>
</dbReference>
<dbReference type="InterPro" id="IPR037225">
    <property type="entry name" value="Nuo51_FMN-bd_sf"/>
</dbReference>
<dbReference type="SUPFAM" id="SSF142019">
    <property type="entry name" value="Nqo1 FMN-binding domain-like"/>
    <property type="match status" value="1"/>
</dbReference>
<gene>
    <name evidence="15" type="ORF">VITFI_CDS1956</name>
</gene>
<evidence type="ECO:0000256" key="9">
    <source>
        <dbReference type="ARBA" id="ARBA00023004"/>
    </source>
</evidence>
<evidence type="ECO:0000256" key="12">
    <source>
        <dbReference type="ARBA" id="ARBA00047712"/>
    </source>
</evidence>
<dbReference type="AlphaFoldDB" id="A0A221KFB6"/>
<dbReference type="Pfam" id="PF01512">
    <property type="entry name" value="Complex1_51K"/>
    <property type="match status" value="1"/>
</dbReference>
<dbReference type="SUPFAM" id="SSF140490">
    <property type="entry name" value="Nqo1C-terminal domain-like"/>
    <property type="match status" value="1"/>
</dbReference>
<evidence type="ECO:0000256" key="6">
    <source>
        <dbReference type="ARBA" id="ARBA00022643"/>
    </source>
</evidence>
<feature type="domain" description="NADH-ubiquinone oxidoreductase 51kDa subunit iron-sulphur binding" evidence="14">
    <location>
        <begin position="351"/>
        <end position="396"/>
    </location>
</feature>
<evidence type="ECO:0000256" key="10">
    <source>
        <dbReference type="ARBA" id="ARBA00023014"/>
    </source>
</evidence>
<dbReference type="FunFam" id="1.20.1440.230:FF:000001">
    <property type="entry name" value="Mitochondrial NADH dehydrogenase flavoprotein 1"/>
    <property type="match status" value="1"/>
</dbReference>
<evidence type="ECO:0000256" key="1">
    <source>
        <dbReference type="ARBA" id="ARBA00001917"/>
    </source>
</evidence>
<dbReference type="Gene3D" id="1.20.1440.230">
    <property type="entry name" value="NADH-ubiquinone oxidoreductase 51kDa subunit, iron-sulphur binding domain"/>
    <property type="match status" value="1"/>
</dbReference>
<dbReference type="InterPro" id="IPR037207">
    <property type="entry name" value="Nuop51_4Fe4S-bd_sf"/>
</dbReference>
<dbReference type="NCBIfam" id="NF010120">
    <property type="entry name" value="PRK13596.1"/>
    <property type="match status" value="1"/>
</dbReference>
<evidence type="ECO:0000256" key="5">
    <source>
        <dbReference type="ARBA" id="ARBA00022630"/>
    </source>
</evidence>
<dbReference type="GO" id="GO:0051539">
    <property type="term" value="F:4 iron, 4 sulfur cluster binding"/>
    <property type="evidence" value="ECO:0007669"/>
    <property type="project" value="UniProtKB-UniRule"/>
</dbReference>
<dbReference type="PANTHER" id="PTHR43578">
    <property type="entry name" value="NADH-QUINONE OXIDOREDUCTASE SUBUNIT F"/>
    <property type="match status" value="1"/>
</dbReference>
<evidence type="ECO:0000256" key="11">
    <source>
        <dbReference type="ARBA" id="ARBA00023027"/>
    </source>
</evidence>
<keyword evidence="4 13" id="KW-0004">4Fe-4S</keyword>
<dbReference type="NCBIfam" id="TIGR01959">
    <property type="entry name" value="nuoF_fam"/>
    <property type="match status" value="1"/>
</dbReference>
<organism evidence="15 16">
    <name type="scientific">Vitreoscilla filiformis</name>
    <dbReference type="NCBI Taxonomy" id="63"/>
    <lineage>
        <taxon>Bacteria</taxon>
        <taxon>Pseudomonadati</taxon>
        <taxon>Pseudomonadota</taxon>
        <taxon>Betaproteobacteria</taxon>
        <taxon>Neisseriales</taxon>
        <taxon>Neisseriaceae</taxon>
        <taxon>Vitreoscilla</taxon>
    </lineage>
</organism>
<dbReference type="Gene3D" id="3.40.50.11540">
    <property type="entry name" value="NADH-ubiquinone oxidoreductase 51kDa subunit"/>
    <property type="match status" value="1"/>
</dbReference>
<dbReference type="Proteomes" id="UP000199729">
    <property type="component" value="Chromosome"/>
</dbReference>
<comment type="function">
    <text evidence="13">NDH-1 shuttles electrons from NADH, via FMN and iron-sulfur (Fe-S) centers, to quinones in the respiratory chain.</text>
</comment>
<dbReference type="InterPro" id="IPR019575">
    <property type="entry name" value="Nuop51_4Fe4S-bd"/>
</dbReference>
<keyword evidence="9 13" id="KW-0408">Iron</keyword>
<comment type="similarity">
    <text evidence="3 13">Belongs to the complex I 51 kDa subunit family.</text>
</comment>
<keyword evidence="13" id="KW-0874">Quinone</keyword>
<dbReference type="GO" id="GO:0048038">
    <property type="term" value="F:quinone binding"/>
    <property type="evidence" value="ECO:0007669"/>
    <property type="project" value="UniProtKB-KW"/>
</dbReference>
<evidence type="ECO:0000256" key="4">
    <source>
        <dbReference type="ARBA" id="ARBA00022485"/>
    </source>
</evidence>
<dbReference type="EMBL" id="CP022423">
    <property type="protein sequence ID" value="ASM77734.1"/>
    <property type="molecule type" value="Genomic_DNA"/>
</dbReference>
<dbReference type="InterPro" id="IPR011538">
    <property type="entry name" value="Nuo51_FMN-bd"/>
</dbReference>
<sequence>MALDLSRFQATGLETCFHDRHIGAQIYAGLDGKNWRLADYVARGGYQALRKVLGADGGAGMTQDQVIAEVKASALRGRGGAGFPTGLKWSFMPRSFPGQKFLMCNSDEGEPGTCKDRDILQFNPHIVIEGMAIAAFAMGITRGYNYIHGEIFEVYERFEEAIAEAKAAGLLGNNILGTNFSFELNAHHGFGAYICGEETSLLESVEGKKGQPRFKPPFPASFGLYGKPTTINNTETFAAVPWIIRNGGQAYLECGKPNNGGTKIFSMVGDVARPGNYEIPMGTPFSKLLELAGGVKGGKKLKAVIPGGSSSPVLPADVMMACTMDYDSISKAGSMLGSGAVIVMDETRCMVKSLLRLSYFYAHESCGQCTPCREGTGWLYRLVSRIEHGEGRMEDLALLDNVAENIMGRTICALGDAAAMPVRGMIKHFRNEFVHHIEHKTCTVPAYV</sequence>
<keyword evidence="16" id="KW-1185">Reference proteome</keyword>
<proteinExistence type="inferred from homology"/>
<dbReference type="InterPro" id="IPR019554">
    <property type="entry name" value="Soluble_ligand-bd"/>
</dbReference>
<evidence type="ECO:0000313" key="15">
    <source>
        <dbReference type="EMBL" id="ASM77734.1"/>
    </source>
</evidence>
<dbReference type="GO" id="GO:0046872">
    <property type="term" value="F:metal ion binding"/>
    <property type="evidence" value="ECO:0007669"/>
    <property type="project" value="UniProtKB-KW"/>
</dbReference>
<keyword evidence="11 13" id="KW-0520">NAD</keyword>
<comment type="catalytic activity">
    <reaction evidence="12 13">
        <text>a quinone + NADH + 5 H(+)(in) = a quinol + NAD(+) + 4 H(+)(out)</text>
        <dbReference type="Rhea" id="RHEA:57888"/>
        <dbReference type="ChEBI" id="CHEBI:15378"/>
        <dbReference type="ChEBI" id="CHEBI:24646"/>
        <dbReference type="ChEBI" id="CHEBI:57540"/>
        <dbReference type="ChEBI" id="CHEBI:57945"/>
        <dbReference type="ChEBI" id="CHEBI:132124"/>
    </reaction>
</comment>